<dbReference type="Proteomes" id="UP000220969">
    <property type="component" value="Unassembled WGS sequence"/>
</dbReference>
<feature type="non-terminal residue" evidence="1">
    <location>
        <position position="1"/>
    </location>
</feature>
<evidence type="ECO:0000313" key="1">
    <source>
        <dbReference type="EMBL" id="PEI79709.1"/>
    </source>
</evidence>
<dbReference type="EMBL" id="NUEH01000141">
    <property type="protein sequence ID" value="PEI79709.1"/>
    <property type="molecule type" value="Genomic_DNA"/>
</dbReference>
<dbReference type="Pfam" id="PF18555">
    <property type="entry name" value="MobL"/>
    <property type="match status" value="1"/>
</dbReference>
<dbReference type="InterPro" id="IPR041073">
    <property type="entry name" value="MobL"/>
</dbReference>
<dbReference type="RefSeq" id="WP_218923689.1">
    <property type="nucleotide sequence ID" value="NZ_NUEH01000141.1"/>
</dbReference>
<name>A0AB73QVP0_9BACI</name>
<gene>
    <name evidence="1" type="ORF">CN678_32335</name>
</gene>
<proteinExistence type="predicted"/>
<reference evidence="1" key="1">
    <citation type="submission" date="2017-09" db="EMBL/GenBank/DDBJ databases">
        <title>Large-scale bioinformatics analysis of Bacillus genomes uncovers conserved roles of natural products in bacterial physiology.</title>
        <authorList>
            <consortium name="Agbiome Team Llc"/>
            <person name="Bleich R.M."/>
            <person name="Kirk G.J."/>
            <person name="Santa Maria K.C."/>
            <person name="Allen S.E."/>
            <person name="Farag S."/>
            <person name="Shank E.A."/>
            <person name="Bowers A."/>
        </authorList>
    </citation>
    <scope>NUCLEOTIDE SEQUENCE</scope>
    <source>
        <strain evidence="1">AFS005430</strain>
    </source>
</reference>
<dbReference type="AlphaFoldDB" id="A0AB73QVP0"/>
<organism evidence="1">
    <name type="scientific">Bacillus toyonensis</name>
    <dbReference type="NCBI Taxonomy" id="155322"/>
    <lineage>
        <taxon>Bacteria</taxon>
        <taxon>Bacillati</taxon>
        <taxon>Bacillota</taxon>
        <taxon>Bacilli</taxon>
        <taxon>Bacillales</taxon>
        <taxon>Bacillaceae</taxon>
        <taxon>Bacillus</taxon>
        <taxon>Bacillus cereus group</taxon>
    </lineage>
</organism>
<comment type="caution">
    <text evidence="1">The sequence shown here is derived from an EMBL/GenBank/DDBJ whole genome shotgun (WGS) entry which is preliminary data.</text>
</comment>
<evidence type="ECO:0008006" key="2">
    <source>
        <dbReference type="Google" id="ProtNLM"/>
    </source>
</evidence>
<accession>A0AB73QVP0</accession>
<sequence length="164" mass="20418">LFLQIYKQLPSDKRQWQYSYNTIQPLKPQIDELSSRYIQHHHKKDYDQFLQKLDKEVQVFKEAYGEGKYDKKQYENYKTNKISDLYKRMGNAFLQEMKAYDKEQKRIHHMKKSKPFQKFQQNVSIQYSMRKVERAFKSEYESWKNQKYYERMQKESAYQNERGY</sequence>
<protein>
    <recommendedName>
        <fullName evidence="2">Relaxase</fullName>
    </recommendedName>
</protein>